<evidence type="ECO:0000256" key="1">
    <source>
        <dbReference type="SAM" id="MobiDB-lite"/>
    </source>
</evidence>
<keyword evidence="2" id="KW-1133">Transmembrane helix</keyword>
<keyword evidence="2" id="KW-0472">Membrane</keyword>
<evidence type="ECO:0000313" key="4">
    <source>
        <dbReference type="Proteomes" id="UP001351900"/>
    </source>
</evidence>
<accession>A0ABU7VB96</accession>
<proteinExistence type="predicted"/>
<keyword evidence="2" id="KW-0812">Transmembrane</keyword>
<dbReference type="RefSeq" id="WP_331792371.1">
    <property type="nucleotide sequence ID" value="NZ_BAAAUO010000006.1"/>
</dbReference>
<protein>
    <submittedName>
        <fullName evidence="3">Uncharacterized protein</fullName>
    </submittedName>
</protein>
<dbReference type="Proteomes" id="UP001351900">
    <property type="component" value="Unassembled WGS sequence"/>
</dbReference>
<dbReference type="EMBL" id="JAZHOV010000010">
    <property type="protein sequence ID" value="MEF2256301.1"/>
    <property type="molecule type" value="Genomic_DNA"/>
</dbReference>
<comment type="caution">
    <text evidence="3">The sequence shown here is derived from an EMBL/GenBank/DDBJ whole genome shotgun (WGS) entry which is preliminary data.</text>
</comment>
<name>A0ABU7VB96_9MICO</name>
<reference evidence="3 4" key="1">
    <citation type="submission" date="2024-01" db="EMBL/GenBank/DDBJ databases">
        <title>the genome sequence of strain Microbacterium schleiferi NBRC 15075.</title>
        <authorList>
            <person name="Ding Y."/>
            <person name="Zhang G."/>
        </authorList>
    </citation>
    <scope>NUCLEOTIDE SEQUENCE [LARGE SCALE GENOMIC DNA]</scope>
    <source>
        <strain evidence="3 4">NBRC 15075</strain>
    </source>
</reference>
<evidence type="ECO:0000256" key="2">
    <source>
        <dbReference type="SAM" id="Phobius"/>
    </source>
</evidence>
<feature type="region of interest" description="Disordered" evidence="1">
    <location>
        <begin position="1"/>
        <end position="34"/>
    </location>
</feature>
<keyword evidence="4" id="KW-1185">Reference proteome</keyword>
<sequence>MSTAGEMASGSAATAPDSTVTADSAPRASHRGRGDARRAVAGDLVILSAIGALLIAAFIAAGATLYAQFYGPSAFVVRYANLLADGNATQALAVPGVAVSSADLEAAGLPADASEDFLRSSALGDLSDIRVVSETNTGDTIAVTLAYTAGGHEASTTFSVGQDGMNGIFPRWEFAQSPIAVMDLTVNGSSQFAVNGFSVDKRQVSPDGAAADLSAPIPLLVFSPGIYSVTVDTPTATSPGVAMLSDVPFTSVPVSVTATASDEFVALVQEKVDAFLDECTQQEVLQPTACPFGFDLTDRIVTLPTWSIVQDPTVSLVADGAGWRIAESAAMAHIELRSRSLFDGSVSDVSVDVPFVVTGTIDILPDGTASILLG</sequence>
<evidence type="ECO:0000313" key="3">
    <source>
        <dbReference type="EMBL" id="MEF2256301.1"/>
    </source>
</evidence>
<feature type="transmembrane region" description="Helical" evidence="2">
    <location>
        <begin position="40"/>
        <end position="67"/>
    </location>
</feature>
<organism evidence="3 4">
    <name type="scientific">Microbacterium schleiferi</name>
    <dbReference type="NCBI Taxonomy" id="69362"/>
    <lineage>
        <taxon>Bacteria</taxon>
        <taxon>Bacillati</taxon>
        <taxon>Actinomycetota</taxon>
        <taxon>Actinomycetes</taxon>
        <taxon>Micrococcales</taxon>
        <taxon>Microbacteriaceae</taxon>
        <taxon>Microbacterium</taxon>
    </lineage>
</organism>
<gene>
    <name evidence="3" type="ORF">V2V91_14350</name>
</gene>